<evidence type="ECO:0000313" key="1">
    <source>
        <dbReference type="EMBL" id="POG60949.1"/>
    </source>
</evidence>
<proteinExistence type="predicted"/>
<dbReference type="Proteomes" id="UP000018888">
    <property type="component" value="Unassembled WGS sequence"/>
</dbReference>
<dbReference type="VEuPathDB" id="FungiDB:RhiirFUN_000021"/>
<organism evidence="1 2">
    <name type="scientific">Rhizophagus irregularis (strain DAOM 181602 / DAOM 197198 / MUCL 43194)</name>
    <name type="common">Arbuscular mycorrhizal fungus</name>
    <name type="synonym">Glomus intraradices</name>
    <dbReference type="NCBI Taxonomy" id="747089"/>
    <lineage>
        <taxon>Eukaryota</taxon>
        <taxon>Fungi</taxon>
        <taxon>Fungi incertae sedis</taxon>
        <taxon>Mucoromycota</taxon>
        <taxon>Glomeromycotina</taxon>
        <taxon>Glomeromycetes</taxon>
        <taxon>Glomerales</taxon>
        <taxon>Glomeraceae</taxon>
        <taxon>Rhizophagus</taxon>
    </lineage>
</organism>
<dbReference type="EMBL" id="AUPC02000362">
    <property type="protein sequence ID" value="POG60949.1"/>
    <property type="molecule type" value="Genomic_DNA"/>
</dbReference>
<gene>
    <name evidence="1" type="ORF">GLOIN_2v1486631</name>
</gene>
<name>A0A2P4P6D6_RHIID</name>
<dbReference type="AlphaFoldDB" id="A0A2P4P6D6"/>
<keyword evidence="2" id="KW-1185">Reference proteome</keyword>
<reference evidence="1 2" key="1">
    <citation type="journal article" date="2013" name="Proc. Natl. Acad. Sci. U.S.A.">
        <title>Genome of an arbuscular mycorrhizal fungus provides insight into the oldest plant symbiosis.</title>
        <authorList>
            <person name="Tisserant E."/>
            <person name="Malbreil M."/>
            <person name="Kuo A."/>
            <person name="Kohler A."/>
            <person name="Symeonidi A."/>
            <person name="Balestrini R."/>
            <person name="Charron P."/>
            <person name="Duensing N."/>
            <person name="Frei Dit Frey N."/>
            <person name="Gianinazzi-Pearson V."/>
            <person name="Gilbert L.B."/>
            <person name="Handa Y."/>
            <person name="Herr J.R."/>
            <person name="Hijri M."/>
            <person name="Koul R."/>
            <person name="Kawaguchi M."/>
            <person name="Krajinski F."/>
            <person name="Lammers P.J."/>
            <person name="Masclaux F.G."/>
            <person name="Murat C."/>
            <person name="Morin E."/>
            <person name="Ndikumana S."/>
            <person name="Pagni M."/>
            <person name="Petitpierre D."/>
            <person name="Requena N."/>
            <person name="Rosikiewicz P."/>
            <person name="Riley R."/>
            <person name="Saito K."/>
            <person name="San Clemente H."/>
            <person name="Shapiro H."/>
            <person name="van Tuinen D."/>
            <person name="Becard G."/>
            <person name="Bonfante P."/>
            <person name="Paszkowski U."/>
            <person name="Shachar-Hill Y.Y."/>
            <person name="Tuskan G.A."/>
            <person name="Young P.W."/>
            <person name="Sanders I.R."/>
            <person name="Henrissat B."/>
            <person name="Rensing S.A."/>
            <person name="Grigoriev I.V."/>
            <person name="Corradi N."/>
            <person name="Roux C."/>
            <person name="Martin F."/>
        </authorList>
    </citation>
    <scope>NUCLEOTIDE SEQUENCE [LARGE SCALE GENOMIC DNA]</scope>
    <source>
        <strain evidence="1 2">DAOM 197198</strain>
    </source>
</reference>
<accession>A0A2P4P6D6</accession>
<reference evidence="1 2" key="2">
    <citation type="journal article" date="2018" name="New Phytol.">
        <title>High intraspecific genome diversity in the model arbuscular mycorrhizal symbiont Rhizophagus irregularis.</title>
        <authorList>
            <person name="Chen E.C.H."/>
            <person name="Morin E."/>
            <person name="Beaudet D."/>
            <person name="Noel J."/>
            <person name="Yildirir G."/>
            <person name="Ndikumana S."/>
            <person name="Charron P."/>
            <person name="St-Onge C."/>
            <person name="Giorgi J."/>
            <person name="Kruger M."/>
            <person name="Marton T."/>
            <person name="Ropars J."/>
            <person name="Grigoriev I.V."/>
            <person name="Hainaut M."/>
            <person name="Henrissat B."/>
            <person name="Roux C."/>
            <person name="Martin F."/>
            <person name="Corradi N."/>
        </authorList>
    </citation>
    <scope>NUCLEOTIDE SEQUENCE [LARGE SCALE GENOMIC DNA]</scope>
    <source>
        <strain evidence="1 2">DAOM 197198</strain>
    </source>
</reference>
<sequence>MHLERHLTITGAKSEMLLRDMADWSKQKVLNYIKEGDMSGYMMFHFNSLIQIYKIGVEDTKIYCNKFNRSKRNLVACNLEALTPDIVRAKVENESKYEKRMGYINDTSSVNIPAPSGNDIRYLEVFDNFLKSINLQGLSSREERREERLIERLHQLPDKYR</sequence>
<comment type="caution">
    <text evidence="1">The sequence shown here is derived from an EMBL/GenBank/DDBJ whole genome shotgun (WGS) entry which is preliminary data.</text>
</comment>
<evidence type="ECO:0000313" key="2">
    <source>
        <dbReference type="Proteomes" id="UP000018888"/>
    </source>
</evidence>
<protein>
    <submittedName>
        <fullName evidence="1">Uncharacterized protein</fullName>
    </submittedName>
</protein>